<dbReference type="GO" id="GO:0016787">
    <property type="term" value="F:hydrolase activity"/>
    <property type="evidence" value="ECO:0007669"/>
    <property type="project" value="InterPro"/>
</dbReference>
<protein>
    <submittedName>
        <fullName evidence="2">Metallophosphoesterase</fullName>
    </submittedName>
</protein>
<reference evidence="2" key="1">
    <citation type="journal article" date="2020" name="Biotechnol. Biofuels">
        <title>New insights from the biogas microbiome by comprehensive genome-resolved metagenomics of nearly 1600 species originating from multiple anaerobic digesters.</title>
        <authorList>
            <person name="Campanaro S."/>
            <person name="Treu L."/>
            <person name="Rodriguez-R L.M."/>
            <person name="Kovalovszki A."/>
            <person name="Ziels R.M."/>
            <person name="Maus I."/>
            <person name="Zhu X."/>
            <person name="Kougias P.G."/>
            <person name="Basile A."/>
            <person name="Luo G."/>
            <person name="Schluter A."/>
            <person name="Konstantinidis K.T."/>
            <person name="Angelidaki I."/>
        </authorList>
    </citation>
    <scope>NUCLEOTIDE SEQUENCE</scope>
    <source>
        <strain evidence="2">AS06rmzACSIP_7</strain>
    </source>
</reference>
<dbReference type="InterPro" id="IPR004843">
    <property type="entry name" value="Calcineurin-like_PHP"/>
</dbReference>
<dbReference type="EMBL" id="JAAYEE010000216">
    <property type="protein sequence ID" value="NLW36133.1"/>
    <property type="molecule type" value="Genomic_DNA"/>
</dbReference>
<dbReference type="PANTHER" id="PTHR37523:SF1">
    <property type="entry name" value="CALCINEURIN-LIKE PHOSPHOESTERASE DOMAIN-CONTAINING PROTEIN"/>
    <property type="match status" value="1"/>
</dbReference>
<dbReference type="PANTHER" id="PTHR37523">
    <property type="entry name" value="METALLOPHOSPHOESTERASE"/>
    <property type="match status" value="1"/>
</dbReference>
<accession>A0A971M501</accession>
<dbReference type="Pfam" id="PF00149">
    <property type="entry name" value="Metallophos"/>
    <property type="match status" value="1"/>
</dbReference>
<dbReference type="SUPFAM" id="SSF56300">
    <property type="entry name" value="Metallo-dependent phosphatases"/>
    <property type="match status" value="1"/>
</dbReference>
<sequence length="290" mass="32013">MSHKLRILYAADLHGSIAHYHKLLSATATRKADCLVIGGDLLPGGKSLAPAADAQKRFIIDHLRPLFKEFREANRGKTIYLMMGNDDFAVNMDRLEEMESDGLVKLLHLRAHPLSDSLFVAGYGCVPPTFFLIKDWERLDVERAAVPVHSYQACSSTANGIEAVDAREWFLSHNTISEDLETLARLSDPASTVYVIHAPPYATKLDVLHSGHHAGSRSVRSFIEKYAPPLTLHGHIHESHYMTKKTTDRIGSTICINAGQTAQALHAVTIDMIGKDVRKIISFPGSKAVL</sequence>
<feature type="domain" description="Calcineurin-like phosphoesterase" evidence="1">
    <location>
        <begin position="5"/>
        <end position="238"/>
    </location>
</feature>
<evidence type="ECO:0000313" key="2">
    <source>
        <dbReference type="EMBL" id="NLW36133.1"/>
    </source>
</evidence>
<evidence type="ECO:0000313" key="3">
    <source>
        <dbReference type="Proteomes" id="UP000777265"/>
    </source>
</evidence>
<gene>
    <name evidence="2" type="ORF">GXY80_11750</name>
</gene>
<proteinExistence type="predicted"/>
<dbReference type="Proteomes" id="UP000777265">
    <property type="component" value="Unassembled WGS sequence"/>
</dbReference>
<name>A0A971M501_9BACT</name>
<dbReference type="AlphaFoldDB" id="A0A971M501"/>
<dbReference type="InterPro" id="IPR029052">
    <property type="entry name" value="Metallo-depent_PP-like"/>
</dbReference>
<reference evidence="2" key="2">
    <citation type="submission" date="2020-01" db="EMBL/GenBank/DDBJ databases">
        <authorList>
            <person name="Campanaro S."/>
        </authorList>
    </citation>
    <scope>NUCLEOTIDE SEQUENCE</scope>
    <source>
        <strain evidence="2">AS06rmzACSIP_7</strain>
    </source>
</reference>
<dbReference type="Gene3D" id="3.60.21.10">
    <property type="match status" value="1"/>
</dbReference>
<organism evidence="2 3">
    <name type="scientific">Syntrophorhabdus aromaticivorans</name>
    <dbReference type="NCBI Taxonomy" id="328301"/>
    <lineage>
        <taxon>Bacteria</taxon>
        <taxon>Pseudomonadati</taxon>
        <taxon>Thermodesulfobacteriota</taxon>
        <taxon>Syntrophorhabdia</taxon>
        <taxon>Syntrophorhabdales</taxon>
        <taxon>Syntrophorhabdaceae</taxon>
        <taxon>Syntrophorhabdus</taxon>
    </lineage>
</organism>
<comment type="caution">
    <text evidence="2">The sequence shown here is derived from an EMBL/GenBank/DDBJ whole genome shotgun (WGS) entry which is preliminary data.</text>
</comment>
<evidence type="ECO:0000259" key="1">
    <source>
        <dbReference type="Pfam" id="PF00149"/>
    </source>
</evidence>